<dbReference type="InterPro" id="IPR007639">
    <property type="entry name" value="Gln-tRNA-synth_Ib_RNA-bd_N"/>
</dbReference>
<evidence type="ECO:0000313" key="3">
    <source>
        <dbReference type="Proteomes" id="UP000053766"/>
    </source>
</evidence>
<evidence type="ECO:0000259" key="1">
    <source>
        <dbReference type="Pfam" id="PF04558"/>
    </source>
</evidence>
<dbReference type="AlphaFoldDB" id="A0A0D8X7X5"/>
<feature type="domain" description="Glutaminyl-tRNA synthetase class Ib non-specific RNA-binding" evidence="1">
    <location>
        <begin position="36"/>
        <end position="118"/>
    </location>
</feature>
<dbReference type="GO" id="GO:0004812">
    <property type="term" value="F:aminoacyl-tRNA ligase activity"/>
    <property type="evidence" value="ECO:0007669"/>
    <property type="project" value="InterPro"/>
</dbReference>
<dbReference type="GO" id="GO:0005524">
    <property type="term" value="F:ATP binding"/>
    <property type="evidence" value="ECO:0007669"/>
    <property type="project" value="InterPro"/>
</dbReference>
<dbReference type="EMBL" id="KN717061">
    <property type="protein sequence ID" value="KJH40658.1"/>
    <property type="molecule type" value="Genomic_DNA"/>
</dbReference>
<protein>
    <recommendedName>
        <fullName evidence="1">Glutaminyl-tRNA synthetase class Ib non-specific RNA-binding domain-containing protein</fullName>
    </recommendedName>
</protein>
<dbReference type="GO" id="GO:0006418">
    <property type="term" value="P:tRNA aminoacylation for protein translation"/>
    <property type="evidence" value="ECO:0007669"/>
    <property type="project" value="InterPro"/>
</dbReference>
<keyword evidence="3" id="KW-1185">Reference proteome</keyword>
<reference evidence="3" key="2">
    <citation type="journal article" date="2016" name="Sci. Rep.">
        <title>Dictyocaulus viviparus genome, variome and transcriptome elucidate lungworm biology and support future intervention.</title>
        <authorList>
            <person name="McNulty S.N."/>
            <person name="Strube C."/>
            <person name="Rosa B.A."/>
            <person name="Martin J.C."/>
            <person name="Tyagi R."/>
            <person name="Choi Y.J."/>
            <person name="Wang Q."/>
            <person name="Hallsworth Pepin K."/>
            <person name="Zhang X."/>
            <person name="Ozersky P."/>
            <person name="Wilson R.K."/>
            <person name="Sternberg P.W."/>
            <person name="Gasser R.B."/>
            <person name="Mitreva M."/>
        </authorList>
    </citation>
    <scope>NUCLEOTIDE SEQUENCE [LARGE SCALE GENOMIC DNA]</scope>
    <source>
        <strain evidence="3">HannoverDv2000</strain>
    </source>
</reference>
<sequence length="154" mass="17364">MNSDRSEQRQLFGRECAVSNDVSPTGAQTKKTVINIKETERNTGLSKKPANIIAIVEEELRKIDNSKEDITKQQGTLLYQLRTKVRTQCLDNTLLVVRVIISEGIKSKAQVSAALDYLLTSTIREVSKVIGEHRERLLTEGYTFNTGKLMDMSY</sequence>
<dbReference type="OrthoDB" id="10250478at2759"/>
<dbReference type="InterPro" id="IPR042558">
    <property type="entry name" value="Gln-tRNA-synth_Ib_RNA-bd_N_1"/>
</dbReference>
<reference evidence="2 3" key="1">
    <citation type="submission" date="2013-11" db="EMBL/GenBank/DDBJ databases">
        <title>Draft genome of the bovine lungworm Dictyocaulus viviparus.</title>
        <authorList>
            <person name="Mitreva M."/>
        </authorList>
    </citation>
    <scope>NUCLEOTIDE SEQUENCE [LARGE SCALE GENOMIC DNA]</scope>
    <source>
        <strain evidence="2 3">HannoverDv2000</strain>
    </source>
</reference>
<gene>
    <name evidence="2" type="ORF">DICVIV_13378</name>
</gene>
<proteinExistence type="predicted"/>
<accession>A0A0D8X7X5</accession>
<dbReference type="Gene3D" id="1.10.8.1290">
    <property type="entry name" value="Glutaminyl-tRNA synthetase, non-specific RNA binding region part 1, domain 1"/>
    <property type="match status" value="1"/>
</dbReference>
<organism evidence="2 3">
    <name type="scientific">Dictyocaulus viviparus</name>
    <name type="common">Bovine lungworm</name>
    <dbReference type="NCBI Taxonomy" id="29172"/>
    <lineage>
        <taxon>Eukaryota</taxon>
        <taxon>Metazoa</taxon>
        <taxon>Ecdysozoa</taxon>
        <taxon>Nematoda</taxon>
        <taxon>Chromadorea</taxon>
        <taxon>Rhabditida</taxon>
        <taxon>Rhabditina</taxon>
        <taxon>Rhabditomorpha</taxon>
        <taxon>Strongyloidea</taxon>
        <taxon>Metastrongylidae</taxon>
        <taxon>Dictyocaulus</taxon>
    </lineage>
</organism>
<dbReference type="GO" id="GO:0005737">
    <property type="term" value="C:cytoplasm"/>
    <property type="evidence" value="ECO:0007669"/>
    <property type="project" value="InterPro"/>
</dbReference>
<dbReference type="Proteomes" id="UP000053766">
    <property type="component" value="Unassembled WGS sequence"/>
</dbReference>
<evidence type="ECO:0000313" key="2">
    <source>
        <dbReference type="EMBL" id="KJH40658.1"/>
    </source>
</evidence>
<name>A0A0D8X7X5_DICVI</name>
<dbReference type="Pfam" id="PF04558">
    <property type="entry name" value="tRNA_synt_1c_R1"/>
    <property type="match status" value="1"/>
</dbReference>
<dbReference type="STRING" id="29172.A0A0D8X7X5"/>